<evidence type="ECO:0000313" key="2">
    <source>
        <dbReference type="EMBL" id="KAK1129689.1"/>
    </source>
</evidence>
<name>A0AA40KR37_9HYME</name>
<proteinExistence type="predicted"/>
<feature type="region of interest" description="Disordered" evidence="1">
    <location>
        <begin position="37"/>
        <end position="56"/>
    </location>
</feature>
<comment type="caution">
    <text evidence="2">The sequence shown here is derived from an EMBL/GenBank/DDBJ whole genome shotgun (WGS) entry which is preliminary data.</text>
</comment>
<evidence type="ECO:0000313" key="3">
    <source>
        <dbReference type="Proteomes" id="UP001177670"/>
    </source>
</evidence>
<evidence type="ECO:0000256" key="1">
    <source>
        <dbReference type="SAM" id="MobiDB-lite"/>
    </source>
</evidence>
<sequence>MPRRPRLSQAASTFRKSTTPTVDAGIKCGHLDDSALIVQQPNRAIPKPDNDQDSGK</sequence>
<dbReference type="EMBL" id="JAHYIQ010000008">
    <property type="protein sequence ID" value="KAK1129689.1"/>
    <property type="molecule type" value="Genomic_DNA"/>
</dbReference>
<organism evidence="2 3">
    <name type="scientific">Melipona bicolor</name>
    <dbReference type="NCBI Taxonomy" id="60889"/>
    <lineage>
        <taxon>Eukaryota</taxon>
        <taxon>Metazoa</taxon>
        <taxon>Ecdysozoa</taxon>
        <taxon>Arthropoda</taxon>
        <taxon>Hexapoda</taxon>
        <taxon>Insecta</taxon>
        <taxon>Pterygota</taxon>
        <taxon>Neoptera</taxon>
        <taxon>Endopterygota</taxon>
        <taxon>Hymenoptera</taxon>
        <taxon>Apocrita</taxon>
        <taxon>Aculeata</taxon>
        <taxon>Apoidea</taxon>
        <taxon>Anthophila</taxon>
        <taxon>Apidae</taxon>
        <taxon>Melipona</taxon>
    </lineage>
</organism>
<protein>
    <submittedName>
        <fullName evidence="2">Uncharacterized protein</fullName>
    </submittedName>
</protein>
<dbReference type="AlphaFoldDB" id="A0AA40KR37"/>
<dbReference type="Proteomes" id="UP001177670">
    <property type="component" value="Unassembled WGS sequence"/>
</dbReference>
<accession>A0AA40KR37</accession>
<reference evidence="2" key="1">
    <citation type="submission" date="2021-10" db="EMBL/GenBank/DDBJ databases">
        <title>Melipona bicolor Genome sequencing and assembly.</title>
        <authorList>
            <person name="Araujo N.S."/>
            <person name="Arias M.C."/>
        </authorList>
    </citation>
    <scope>NUCLEOTIDE SEQUENCE</scope>
    <source>
        <strain evidence="2">USP_2M_L1-L4_2017</strain>
        <tissue evidence="2">Whole body</tissue>
    </source>
</reference>
<feature type="compositionally biased region" description="Polar residues" evidence="1">
    <location>
        <begin position="9"/>
        <end position="21"/>
    </location>
</feature>
<gene>
    <name evidence="2" type="ORF">K0M31_019405</name>
</gene>
<feature type="compositionally biased region" description="Basic and acidic residues" evidence="1">
    <location>
        <begin position="46"/>
        <end position="56"/>
    </location>
</feature>
<feature type="region of interest" description="Disordered" evidence="1">
    <location>
        <begin position="1"/>
        <end position="21"/>
    </location>
</feature>
<keyword evidence="3" id="KW-1185">Reference proteome</keyword>